<keyword evidence="2" id="KW-1185">Reference proteome</keyword>
<dbReference type="AlphaFoldDB" id="A0A5C3P308"/>
<accession>A0A5C3P308</accession>
<dbReference type="Proteomes" id="UP000308197">
    <property type="component" value="Unassembled WGS sequence"/>
</dbReference>
<proteinExistence type="predicted"/>
<evidence type="ECO:0000313" key="2">
    <source>
        <dbReference type="Proteomes" id="UP000308197"/>
    </source>
</evidence>
<dbReference type="EMBL" id="ML211429">
    <property type="protein sequence ID" value="TFK83008.1"/>
    <property type="molecule type" value="Genomic_DNA"/>
</dbReference>
<sequence>MSAVTSTRFRLSPKAECYRKSHFANGRTLTNAERDVLFATLCLMPGCEKYNKDVHDEYCARHARSEIARARGLIAIELEKLWSKGVVLTYRHTAIWAREFEVTFKQADDIVIDLAGERINKEIEDLQAAEAWDTTQQAWLPYPTVESDINEVWALGDHAA</sequence>
<evidence type="ECO:0000313" key="1">
    <source>
        <dbReference type="EMBL" id="TFK83008.1"/>
    </source>
</evidence>
<gene>
    <name evidence="1" type="ORF">K466DRAFT_277047</name>
</gene>
<protein>
    <submittedName>
        <fullName evidence="1">Uncharacterized protein</fullName>
    </submittedName>
</protein>
<organism evidence="1 2">
    <name type="scientific">Polyporus arcularius HHB13444</name>
    <dbReference type="NCBI Taxonomy" id="1314778"/>
    <lineage>
        <taxon>Eukaryota</taxon>
        <taxon>Fungi</taxon>
        <taxon>Dikarya</taxon>
        <taxon>Basidiomycota</taxon>
        <taxon>Agaricomycotina</taxon>
        <taxon>Agaricomycetes</taxon>
        <taxon>Polyporales</taxon>
        <taxon>Polyporaceae</taxon>
        <taxon>Polyporus</taxon>
    </lineage>
</organism>
<name>A0A5C3P308_9APHY</name>
<dbReference type="InParanoid" id="A0A5C3P308"/>
<reference evidence="1 2" key="1">
    <citation type="journal article" date="2019" name="Nat. Ecol. Evol.">
        <title>Megaphylogeny resolves global patterns of mushroom evolution.</title>
        <authorList>
            <person name="Varga T."/>
            <person name="Krizsan K."/>
            <person name="Foldi C."/>
            <person name="Dima B."/>
            <person name="Sanchez-Garcia M."/>
            <person name="Sanchez-Ramirez S."/>
            <person name="Szollosi G.J."/>
            <person name="Szarkandi J.G."/>
            <person name="Papp V."/>
            <person name="Albert L."/>
            <person name="Andreopoulos W."/>
            <person name="Angelini C."/>
            <person name="Antonin V."/>
            <person name="Barry K.W."/>
            <person name="Bougher N.L."/>
            <person name="Buchanan P."/>
            <person name="Buyck B."/>
            <person name="Bense V."/>
            <person name="Catcheside P."/>
            <person name="Chovatia M."/>
            <person name="Cooper J."/>
            <person name="Damon W."/>
            <person name="Desjardin D."/>
            <person name="Finy P."/>
            <person name="Geml J."/>
            <person name="Haridas S."/>
            <person name="Hughes K."/>
            <person name="Justo A."/>
            <person name="Karasinski D."/>
            <person name="Kautmanova I."/>
            <person name="Kiss B."/>
            <person name="Kocsube S."/>
            <person name="Kotiranta H."/>
            <person name="LaButti K.M."/>
            <person name="Lechner B.E."/>
            <person name="Liimatainen K."/>
            <person name="Lipzen A."/>
            <person name="Lukacs Z."/>
            <person name="Mihaltcheva S."/>
            <person name="Morgado L.N."/>
            <person name="Niskanen T."/>
            <person name="Noordeloos M.E."/>
            <person name="Ohm R.A."/>
            <person name="Ortiz-Santana B."/>
            <person name="Ovrebo C."/>
            <person name="Racz N."/>
            <person name="Riley R."/>
            <person name="Savchenko A."/>
            <person name="Shiryaev A."/>
            <person name="Soop K."/>
            <person name="Spirin V."/>
            <person name="Szebenyi C."/>
            <person name="Tomsovsky M."/>
            <person name="Tulloss R.E."/>
            <person name="Uehling J."/>
            <person name="Grigoriev I.V."/>
            <person name="Vagvolgyi C."/>
            <person name="Papp T."/>
            <person name="Martin F.M."/>
            <person name="Miettinen O."/>
            <person name="Hibbett D.S."/>
            <person name="Nagy L.G."/>
        </authorList>
    </citation>
    <scope>NUCLEOTIDE SEQUENCE [LARGE SCALE GENOMIC DNA]</scope>
    <source>
        <strain evidence="1 2">HHB13444</strain>
    </source>
</reference>